<dbReference type="SUPFAM" id="SSF48498">
    <property type="entry name" value="Tetracyclin repressor-like, C-terminal domain"/>
    <property type="match status" value="1"/>
</dbReference>
<dbReference type="RefSeq" id="WP_204038077.1">
    <property type="nucleotide sequence ID" value="NZ_BOPC01000108.1"/>
</dbReference>
<evidence type="ECO:0000256" key="3">
    <source>
        <dbReference type="ARBA" id="ARBA00023163"/>
    </source>
</evidence>
<dbReference type="InterPro" id="IPR036271">
    <property type="entry name" value="Tet_transcr_reg_TetR-rel_C_sf"/>
</dbReference>
<organism evidence="7 8">
    <name type="scientific">Micromonospora qiuiae</name>
    <dbReference type="NCBI Taxonomy" id="502268"/>
    <lineage>
        <taxon>Bacteria</taxon>
        <taxon>Bacillati</taxon>
        <taxon>Actinomycetota</taxon>
        <taxon>Actinomycetes</taxon>
        <taxon>Micromonosporales</taxon>
        <taxon>Micromonosporaceae</taxon>
        <taxon>Micromonospora</taxon>
    </lineage>
</organism>
<evidence type="ECO:0000256" key="5">
    <source>
        <dbReference type="SAM" id="MobiDB-lite"/>
    </source>
</evidence>
<keyword evidence="3" id="KW-0804">Transcription</keyword>
<protein>
    <recommendedName>
        <fullName evidence="6">HTH tetR-type domain-containing protein</fullName>
    </recommendedName>
</protein>
<keyword evidence="2 4" id="KW-0238">DNA-binding</keyword>
<accession>A0ABQ4JID5</accession>
<evidence type="ECO:0000256" key="1">
    <source>
        <dbReference type="ARBA" id="ARBA00023015"/>
    </source>
</evidence>
<feature type="compositionally biased region" description="Polar residues" evidence="5">
    <location>
        <begin position="232"/>
        <end position="241"/>
    </location>
</feature>
<feature type="region of interest" description="Disordered" evidence="5">
    <location>
        <begin position="219"/>
        <end position="241"/>
    </location>
</feature>
<dbReference type="EMBL" id="BOPC01000108">
    <property type="protein sequence ID" value="GIJ30370.1"/>
    <property type="molecule type" value="Genomic_DNA"/>
</dbReference>
<keyword evidence="8" id="KW-1185">Reference proteome</keyword>
<dbReference type="PROSITE" id="PS50977">
    <property type="entry name" value="HTH_TETR_2"/>
    <property type="match status" value="1"/>
</dbReference>
<dbReference type="InterPro" id="IPR001647">
    <property type="entry name" value="HTH_TetR"/>
</dbReference>
<dbReference type="Gene3D" id="1.10.10.60">
    <property type="entry name" value="Homeodomain-like"/>
    <property type="match status" value="1"/>
</dbReference>
<gene>
    <name evidence="7" type="ORF">Vqi01_55320</name>
</gene>
<reference evidence="7 8" key="1">
    <citation type="submission" date="2021-01" db="EMBL/GenBank/DDBJ databases">
        <title>Whole genome shotgun sequence of Verrucosispora qiuiae NBRC 106684.</title>
        <authorList>
            <person name="Komaki H."/>
            <person name="Tamura T."/>
        </authorList>
    </citation>
    <scope>NUCLEOTIDE SEQUENCE [LARGE SCALE GENOMIC DNA]</scope>
    <source>
        <strain evidence="7 8">NBRC 106684</strain>
    </source>
</reference>
<evidence type="ECO:0000256" key="2">
    <source>
        <dbReference type="ARBA" id="ARBA00023125"/>
    </source>
</evidence>
<evidence type="ECO:0000313" key="7">
    <source>
        <dbReference type="EMBL" id="GIJ30370.1"/>
    </source>
</evidence>
<evidence type="ECO:0000256" key="4">
    <source>
        <dbReference type="PROSITE-ProRule" id="PRU00335"/>
    </source>
</evidence>
<dbReference type="Pfam" id="PF00440">
    <property type="entry name" value="TetR_N"/>
    <property type="match status" value="1"/>
</dbReference>
<feature type="domain" description="HTH tetR-type" evidence="6">
    <location>
        <begin position="20"/>
        <end position="80"/>
    </location>
</feature>
<evidence type="ECO:0000259" key="6">
    <source>
        <dbReference type="PROSITE" id="PS50977"/>
    </source>
</evidence>
<dbReference type="SUPFAM" id="SSF46689">
    <property type="entry name" value="Homeodomain-like"/>
    <property type="match status" value="1"/>
</dbReference>
<dbReference type="PRINTS" id="PR00455">
    <property type="entry name" value="HTHTETR"/>
</dbReference>
<comment type="caution">
    <text evidence="7">The sequence shown here is derived from an EMBL/GenBank/DDBJ whole genome shotgun (WGS) entry which is preliminary data.</text>
</comment>
<dbReference type="Proteomes" id="UP000653076">
    <property type="component" value="Unassembled WGS sequence"/>
</dbReference>
<keyword evidence="1" id="KW-0805">Transcription regulation</keyword>
<proteinExistence type="predicted"/>
<feature type="DNA-binding region" description="H-T-H motif" evidence="4">
    <location>
        <begin position="43"/>
        <end position="62"/>
    </location>
</feature>
<sequence length="241" mass="27422">MPKPPRTRAYHSPIRAEHASHTRATIINAARQLLITEGFNNTTVRKIADKAGVNVDTIYRSVGRKPEVVRAVLEAALSGLPEDVPAEQRQYVQRIREAATAEEKINIYATAITEIQQRLAPIYRALEEASRSDEGSRSLWNEISERRARNMREFAADLRRTGELRDELDDDTVADIIWSMNSTEYWIMLVEQRRWPANKFRDWLADAWCRLLLAPAKRAPPAAYSATEPPTRRNSSADTAP</sequence>
<dbReference type="Gene3D" id="1.10.357.10">
    <property type="entry name" value="Tetracycline Repressor, domain 2"/>
    <property type="match status" value="1"/>
</dbReference>
<dbReference type="PANTHER" id="PTHR30055">
    <property type="entry name" value="HTH-TYPE TRANSCRIPTIONAL REGULATOR RUTR"/>
    <property type="match status" value="1"/>
</dbReference>
<evidence type="ECO:0000313" key="8">
    <source>
        <dbReference type="Proteomes" id="UP000653076"/>
    </source>
</evidence>
<name>A0ABQ4JID5_9ACTN</name>
<dbReference type="InterPro" id="IPR050109">
    <property type="entry name" value="HTH-type_TetR-like_transc_reg"/>
</dbReference>
<dbReference type="PANTHER" id="PTHR30055:SF234">
    <property type="entry name" value="HTH-TYPE TRANSCRIPTIONAL REGULATOR BETI"/>
    <property type="match status" value="1"/>
</dbReference>
<dbReference type="InterPro" id="IPR009057">
    <property type="entry name" value="Homeodomain-like_sf"/>
</dbReference>